<dbReference type="PANTHER" id="PTHR24258">
    <property type="entry name" value="SERINE PROTEASE-RELATED"/>
    <property type="match status" value="1"/>
</dbReference>
<dbReference type="Pfam" id="PF00089">
    <property type="entry name" value="Trypsin"/>
    <property type="match status" value="1"/>
</dbReference>
<reference evidence="2 3" key="1">
    <citation type="submission" date="2019-07" db="EMBL/GenBank/DDBJ databases">
        <title>Draft genome assembly of a fouling barnacle, Amphibalanus amphitrite (Darwin, 1854): The first reference genome for Thecostraca.</title>
        <authorList>
            <person name="Kim W."/>
        </authorList>
    </citation>
    <scope>NUCLEOTIDE SEQUENCE [LARGE SCALE GENOMIC DNA]</scope>
    <source>
        <strain evidence="2">SNU_AA5</strain>
        <tissue evidence="2">Soma without cirri and trophi</tissue>
    </source>
</reference>
<dbReference type="InterPro" id="IPR009003">
    <property type="entry name" value="Peptidase_S1_PA"/>
</dbReference>
<organism evidence="2 3">
    <name type="scientific">Amphibalanus amphitrite</name>
    <name type="common">Striped barnacle</name>
    <name type="synonym">Balanus amphitrite</name>
    <dbReference type="NCBI Taxonomy" id="1232801"/>
    <lineage>
        <taxon>Eukaryota</taxon>
        <taxon>Metazoa</taxon>
        <taxon>Ecdysozoa</taxon>
        <taxon>Arthropoda</taxon>
        <taxon>Crustacea</taxon>
        <taxon>Multicrustacea</taxon>
        <taxon>Cirripedia</taxon>
        <taxon>Thoracica</taxon>
        <taxon>Thoracicalcarea</taxon>
        <taxon>Balanomorpha</taxon>
        <taxon>Balanoidea</taxon>
        <taxon>Balanidae</taxon>
        <taxon>Amphibalaninae</taxon>
        <taxon>Amphibalanus</taxon>
    </lineage>
</organism>
<dbReference type="PANTHER" id="PTHR24258:SF144">
    <property type="entry name" value="GH14088P"/>
    <property type="match status" value="1"/>
</dbReference>
<sequence>MLFRSTIRLGEHDLDNELDCQRLSDGMQRCADPPQNFDIEEVITHDQYDSPIRLRNDIALVRLSRPANLTTFVSPLCLPFGQREEQFVGERPWAVGFGLTSAL</sequence>
<dbReference type="GO" id="GO:0006508">
    <property type="term" value="P:proteolysis"/>
    <property type="evidence" value="ECO:0007669"/>
    <property type="project" value="InterPro"/>
</dbReference>
<dbReference type="SUPFAM" id="SSF50494">
    <property type="entry name" value="Trypsin-like serine proteases"/>
    <property type="match status" value="1"/>
</dbReference>
<comment type="caution">
    <text evidence="2">The sequence shown here is derived from an EMBL/GenBank/DDBJ whole genome shotgun (WGS) entry which is preliminary data.</text>
</comment>
<gene>
    <name evidence="2" type="primary">PPAF3_0</name>
    <name evidence="2" type="ORF">FJT64_009332</name>
</gene>
<evidence type="ECO:0000313" key="3">
    <source>
        <dbReference type="Proteomes" id="UP000440578"/>
    </source>
</evidence>
<protein>
    <submittedName>
        <fullName evidence="2">Phenoloxidase-activating factor 3</fullName>
    </submittedName>
</protein>
<keyword evidence="3" id="KW-1185">Reference proteome</keyword>
<name>A0A6A4VGP1_AMPAM</name>
<dbReference type="GO" id="GO:0004252">
    <property type="term" value="F:serine-type endopeptidase activity"/>
    <property type="evidence" value="ECO:0007669"/>
    <property type="project" value="InterPro"/>
</dbReference>
<dbReference type="InterPro" id="IPR043504">
    <property type="entry name" value="Peptidase_S1_PA_chymotrypsin"/>
</dbReference>
<dbReference type="EMBL" id="VIIS01001799">
    <property type="protein sequence ID" value="KAF0292713.1"/>
    <property type="molecule type" value="Genomic_DNA"/>
</dbReference>
<dbReference type="InterPro" id="IPR001254">
    <property type="entry name" value="Trypsin_dom"/>
</dbReference>
<dbReference type="Proteomes" id="UP000440578">
    <property type="component" value="Unassembled WGS sequence"/>
</dbReference>
<evidence type="ECO:0000259" key="1">
    <source>
        <dbReference type="Pfam" id="PF00089"/>
    </source>
</evidence>
<evidence type="ECO:0000313" key="2">
    <source>
        <dbReference type="EMBL" id="KAF0292713.1"/>
    </source>
</evidence>
<dbReference type="AlphaFoldDB" id="A0A6A4VGP1"/>
<proteinExistence type="predicted"/>
<dbReference type="Gene3D" id="2.40.10.10">
    <property type="entry name" value="Trypsin-like serine proteases"/>
    <property type="match status" value="2"/>
</dbReference>
<feature type="domain" description="Peptidase S1" evidence="1">
    <location>
        <begin position="34"/>
        <end position="101"/>
    </location>
</feature>
<accession>A0A6A4VGP1</accession>